<feature type="compositionally biased region" description="Basic residues" evidence="1">
    <location>
        <begin position="170"/>
        <end position="183"/>
    </location>
</feature>
<evidence type="ECO:0000313" key="3">
    <source>
        <dbReference type="Proteomes" id="UP001168821"/>
    </source>
</evidence>
<dbReference type="AlphaFoldDB" id="A0AA38IP16"/>
<proteinExistence type="predicted"/>
<feature type="compositionally biased region" description="Basic and acidic residues" evidence="1">
    <location>
        <begin position="301"/>
        <end position="311"/>
    </location>
</feature>
<dbReference type="PANTHER" id="PTHR13958">
    <property type="entry name" value="CENTROSOME-ASSOCIATED PROTEIN 350"/>
    <property type="match status" value="1"/>
</dbReference>
<feature type="region of interest" description="Disordered" evidence="1">
    <location>
        <begin position="170"/>
        <end position="207"/>
    </location>
</feature>
<evidence type="ECO:0000313" key="2">
    <source>
        <dbReference type="EMBL" id="KAJ3660827.1"/>
    </source>
</evidence>
<reference evidence="2" key="1">
    <citation type="journal article" date="2023" name="G3 (Bethesda)">
        <title>Whole genome assemblies of Zophobas morio and Tenebrio molitor.</title>
        <authorList>
            <person name="Kaur S."/>
            <person name="Stinson S.A."/>
            <person name="diCenzo G.C."/>
        </authorList>
    </citation>
    <scope>NUCLEOTIDE SEQUENCE</scope>
    <source>
        <strain evidence="2">QUZm001</strain>
    </source>
</reference>
<feature type="region of interest" description="Disordered" evidence="1">
    <location>
        <begin position="241"/>
        <end position="537"/>
    </location>
</feature>
<feature type="region of interest" description="Disordered" evidence="1">
    <location>
        <begin position="577"/>
        <end position="629"/>
    </location>
</feature>
<gene>
    <name evidence="2" type="ORF">Zmor_005258</name>
</gene>
<feature type="compositionally biased region" description="Low complexity" evidence="1">
    <location>
        <begin position="599"/>
        <end position="610"/>
    </location>
</feature>
<evidence type="ECO:0008006" key="4">
    <source>
        <dbReference type="Google" id="ProtNLM"/>
    </source>
</evidence>
<feature type="compositionally biased region" description="Polar residues" evidence="1">
    <location>
        <begin position="189"/>
        <end position="201"/>
    </location>
</feature>
<name>A0AA38IP16_9CUCU</name>
<dbReference type="GO" id="GO:0034453">
    <property type="term" value="P:microtubule anchoring"/>
    <property type="evidence" value="ECO:0007669"/>
    <property type="project" value="InterPro"/>
</dbReference>
<organism evidence="2 3">
    <name type="scientific">Zophobas morio</name>
    <dbReference type="NCBI Taxonomy" id="2755281"/>
    <lineage>
        <taxon>Eukaryota</taxon>
        <taxon>Metazoa</taxon>
        <taxon>Ecdysozoa</taxon>
        <taxon>Arthropoda</taxon>
        <taxon>Hexapoda</taxon>
        <taxon>Insecta</taxon>
        <taxon>Pterygota</taxon>
        <taxon>Neoptera</taxon>
        <taxon>Endopterygota</taxon>
        <taxon>Coleoptera</taxon>
        <taxon>Polyphaga</taxon>
        <taxon>Cucujiformia</taxon>
        <taxon>Tenebrionidae</taxon>
        <taxon>Zophobas</taxon>
    </lineage>
</organism>
<protein>
    <recommendedName>
        <fullName evidence="4">Centrosome-associated protein 350</fullName>
    </recommendedName>
</protein>
<dbReference type="EMBL" id="JALNTZ010000002">
    <property type="protein sequence ID" value="KAJ3660827.1"/>
    <property type="molecule type" value="Genomic_DNA"/>
</dbReference>
<feature type="compositionally biased region" description="Basic and acidic residues" evidence="1">
    <location>
        <begin position="242"/>
        <end position="281"/>
    </location>
</feature>
<feature type="compositionally biased region" description="Basic and acidic residues" evidence="1">
    <location>
        <begin position="613"/>
        <end position="629"/>
    </location>
</feature>
<feature type="compositionally biased region" description="Basic and acidic residues" evidence="1">
    <location>
        <begin position="450"/>
        <end position="489"/>
    </location>
</feature>
<sequence length="937" mass="106603">MIKNSPPNIRYPVGGVPEATFLFGSFLYGGNTRFKISQHSIQRHRRSCSLLLLSPPDVNRSKLRNWSEKNGGSIFRTLLMREAALQKRRKAAEELLRWHRKLLDEERKISELEAAATSVVRQEGPKDKYKFNGKQLNQLWRNMTGCDEKKFVEDKLYVMSQTTLERLCKSARQHSGRNKRPPKHERSNEMSGVSDANNYSSAFEPESVQEIISQEEKTKISSISELIDNFSRIEDEISTLSKKSEDIVSLKESSRVEEEIRFERDESEKTVPEESEASSKDVEDEETSVTEAVEESSIKLSPKDLVPKEEVEATPTPEQVSTKIEDLEEAKSIPEVSTTTEDQEEKLEEPSADKSVEEISTHKESEREIPSRPKDQDTIADQISKDTEETKHTQEIPSSLEKEDATNDDQLSINEDIEEPKSPEDQAIPSEHTSTKSLDLEEIQNLEELYPVHEVHLEEPSEHISTEDDKSTSGEEKSISKEEQPISEEKDAEVELSTKEEKLTSRISVEEVESDATPDEQTTVSTEEQPSTEGKAGFIEANFHEVETELSLEEALESAFKIEESLSKLNEKLISVKKDELSADSSSAKEVESVDETSNKTTSKSYTSSSVHTDVEEKTPDKKTNNQIDVKKRVSEILADASPTRGDKSPRLQDLYVTAYDVGATNSSEFTESYIDGRPLPPDIYGSEAEELRRKQLAIEQEIKQIELQQKEQLPYVFMREIPNKPPPPYTPPSSLSSISQTILPSEVKEINELACYSSKVLYKAYQNNNLDKVKFSENGFKLFSKVEVPKICAEYVFDICRDVARNHYKQFEKCEEPTWLATKKPQLTRNKPPDVTGLEKILNKKLKELFGFKKTQIAESAIIKWGRKKRDHVDEVLVIESQEEESQWTNFDKDELIVKNQVTDDIMKMLLEETAAVFAKIFSKKKVVGRACDKSE</sequence>
<feature type="compositionally biased region" description="Basic and acidic residues" evidence="1">
    <location>
        <begin position="577"/>
        <end position="592"/>
    </location>
</feature>
<evidence type="ECO:0000256" key="1">
    <source>
        <dbReference type="SAM" id="MobiDB-lite"/>
    </source>
</evidence>
<feature type="compositionally biased region" description="Acidic residues" evidence="1">
    <location>
        <begin position="282"/>
        <end position="294"/>
    </location>
</feature>
<accession>A0AA38IP16</accession>
<feature type="compositionally biased region" description="Polar residues" evidence="1">
    <location>
        <begin position="519"/>
        <end position="532"/>
    </location>
</feature>
<dbReference type="PANTHER" id="PTHR13958:SF3">
    <property type="entry name" value="CAP-GLY DOMAIN-CONTAINING PROTEIN-RELATED"/>
    <property type="match status" value="1"/>
</dbReference>
<dbReference type="GO" id="GO:0008017">
    <property type="term" value="F:microtubule binding"/>
    <property type="evidence" value="ECO:0007669"/>
    <property type="project" value="InterPro"/>
</dbReference>
<feature type="compositionally biased region" description="Basic and acidic residues" evidence="1">
    <location>
        <begin position="323"/>
        <end position="332"/>
    </location>
</feature>
<feature type="compositionally biased region" description="Basic and acidic residues" evidence="1">
    <location>
        <begin position="348"/>
        <end position="405"/>
    </location>
</feature>
<keyword evidence="3" id="KW-1185">Reference proteome</keyword>
<dbReference type="Proteomes" id="UP001168821">
    <property type="component" value="Unassembled WGS sequence"/>
</dbReference>
<comment type="caution">
    <text evidence="2">The sequence shown here is derived from an EMBL/GenBank/DDBJ whole genome shotgun (WGS) entry which is preliminary data.</text>
</comment>
<dbReference type="InterPro" id="IPR028750">
    <property type="entry name" value="CEP350/CC187"/>
</dbReference>
<dbReference type="GO" id="GO:0005813">
    <property type="term" value="C:centrosome"/>
    <property type="evidence" value="ECO:0007669"/>
    <property type="project" value="InterPro"/>
</dbReference>